<evidence type="ECO:0000313" key="2">
    <source>
        <dbReference type="Proteomes" id="UP000308018"/>
    </source>
</evidence>
<organism evidence="1 2">
    <name type="scientific">Vibrio tasmaniensis</name>
    <dbReference type="NCBI Taxonomy" id="212663"/>
    <lineage>
        <taxon>Bacteria</taxon>
        <taxon>Pseudomonadati</taxon>
        <taxon>Pseudomonadota</taxon>
        <taxon>Gammaproteobacteria</taxon>
        <taxon>Vibrionales</taxon>
        <taxon>Vibrionaceae</taxon>
        <taxon>Vibrio</taxon>
    </lineage>
</organism>
<dbReference type="AlphaFoldDB" id="A0AB38NVF8"/>
<accession>A0AB38NVF8</accession>
<keyword evidence="1" id="KW-0238">DNA-binding</keyword>
<reference evidence="1 2" key="1">
    <citation type="submission" date="2019-04" db="EMBL/GenBank/DDBJ databases">
        <title>A reverse ecology approach based on a biological definition of microbial populations.</title>
        <authorList>
            <person name="Arevalo P."/>
            <person name="Vaninsberghe D."/>
            <person name="Elsherbini J."/>
            <person name="Gore J."/>
            <person name="Polz M."/>
        </authorList>
    </citation>
    <scope>NUCLEOTIDE SEQUENCE [LARGE SCALE GENOMIC DNA]</scope>
    <source>
        <strain evidence="1 2">10N.222.45.A8</strain>
    </source>
</reference>
<comment type="caution">
    <text evidence="1">The sequence shown here is derived from an EMBL/GenBank/DDBJ whole genome shotgun (WGS) entry which is preliminary data.</text>
</comment>
<sequence length="33" mass="3882">YNIYKKINVTNRKEAIRKANFINSLETIIQPGM</sequence>
<proteinExistence type="predicted"/>
<gene>
    <name evidence="1" type="ORF">FC057_06020</name>
</gene>
<dbReference type="EMBL" id="SYVV01000007">
    <property type="protein sequence ID" value="TKG35267.1"/>
    <property type="molecule type" value="Genomic_DNA"/>
</dbReference>
<dbReference type="GO" id="GO:0003677">
    <property type="term" value="F:DNA binding"/>
    <property type="evidence" value="ECO:0007669"/>
    <property type="project" value="UniProtKB-KW"/>
</dbReference>
<dbReference type="Proteomes" id="UP000308018">
    <property type="component" value="Unassembled WGS sequence"/>
</dbReference>
<evidence type="ECO:0000313" key="1">
    <source>
        <dbReference type="EMBL" id="TKG35267.1"/>
    </source>
</evidence>
<feature type="non-terminal residue" evidence="1">
    <location>
        <position position="1"/>
    </location>
</feature>
<protein>
    <submittedName>
        <fullName evidence="1">DNA-binding response regulator</fullName>
    </submittedName>
</protein>
<name>A0AB38NVF8_9VIBR</name>